<dbReference type="AlphaFoldDB" id="A0A139I4V6"/>
<comment type="caution">
    <text evidence="1">The sequence shown here is derived from an EMBL/GenBank/DDBJ whole genome shotgun (WGS) entry which is preliminary data.</text>
</comment>
<dbReference type="EMBL" id="LFZO01000311">
    <property type="protein sequence ID" value="KXT09737.1"/>
    <property type="molecule type" value="Genomic_DNA"/>
</dbReference>
<reference evidence="1 2" key="1">
    <citation type="submission" date="2015-07" db="EMBL/GenBank/DDBJ databases">
        <title>Comparative genomics of the Sigatoka disease complex on banana suggests a link between parallel evolutionary changes in Pseudocercospora fijiensis and Pseudocercospora eumusae and increased virulence on the banana host.</title>
        <authorList>
            <person name="Chang T.-C."/>
            <person name="Salvucci A."/>
            <person name="Crous P.W."/>
            <person name="Stergiopoulos I."/>
        </authorList>
    </citation>
    <scope>NUCLEOTIDE SEQUENCE [LARGE SCALE GENOMIC DNA]</scope>
    <source>
        <strain evidence="1 2">CBS 116634</strain>
    </source>
</reference>
<keyword evidence="2" id="KW-1185">Reference proteome</keyword>
<gene>
    <name evidence="1" type="ORF">AC579_10001</name>
</gene>
<evidence type="ECO:0000313" key="1">
    <source>
        <dbReference type="EMBL" id="KXT09737.1"/>
    </source>
</evidence>
<name>A0A139I4V6_9PEZI</name>
<evidence type="ECO:0000313" key="2">
    <source>
        <dbReference type="Proteomes" id="UP000073492"/>
    </source>
</evidence>
<protein>
    <submittedName>
        <fullName evidence="1">Uncharacterized protein</fullName>
    </submittedName>
</protein>
<accession>A0A139I4V6</accession>
<organism evidence="1 2">
    <name type="scientific">Pseudocercospora musae</name>
    <dbReference type="NCBI Taxonomy" id="113226"/>
    <lineage>
        <taxon>Eukaryota</taxon>
        <taxon>Fungi</taxon>
        <taxon>Dikarya</taxon>
        <taxon>Ascomycota</taxon>
        <taxon>Pezizomycotina</taxon>
        <taxon>Dothideomycetes</taxon>
        <taxon>Dothideomycetidae</taxon>
        <taxon>Mycosphaerellales</taxon>
        <taxon>Mycosphaerellaceae</taxon>
        <taxon>Pseudocercospora</taxon>
    </lineage>
</organism>
<sequence>MPAVLSSLYWLCCMETKQVNENACLPCSSWTGASYWPDIWSRRESVASEATCSTMPPAMSTAWHGTILEARPHRVGQYCPRRCEAYEGHVNGSIVVEGVEGSSEARKGRQRPLSAELVATSLGCCVSIPVANLIQESFLPSQRNAPIPFISVPACCTLSSDRQKAAKIALRVSARFCGHENILTANKQVFSPAAVASRLLRGVSWAMAGAFRPPHGLTSQALSRWRAIDGRPIAAAISSFRANHHNHTYLEPHAPAPSLLWPSSPSTAVAEHHT</sequence>
<proteinExistence type="predicted"/>
<dbReference type="Proteomes" id="UP000073492">
    <property type="component" value="Unassembled WGS sequence"/>
</dbReference>